<name>A0A2W7CAN0_9HYPH</name>
<sequence length="144" mass="14479">MTALYSTQARAVGGRAGHVQSGDGLLSLDLAMPKELGGKGGATNPEQLFAAGYAACFESAMRFIAGKQKLPLQDASVTANVSLHPNGQGGFLLGVSLAAETKGLDQAAAEALVSAAHQVCPYSNAIKGNIEVALSAKALPAKAA</sequence>
<evidence type="ECO:0000256" key="1">
    <source>
        <dbReference type="ARBA" id="ARBA00007378"/>
    </source>
</evidence>
<dbReference type="NCBIfam" id="TIGR03561">
    <property type="entry name" value="organ_hyd_perox"/>
    <property type="match status" value="1"/>
</dbReference>
<dbReference type="Pfam" id="PF02566">
    <property type="entry name" value="OsmC"/>
    <property type="match status" value="1"/>
</dbReference>
<keyword evidence="3" id="KW-1185">Reference proteome</keyword>
<dbReference type="OrthoDB" id="9797508at2"/>
<evidence type="ECO:0000313" key="3">
    <source>
        <dbReference type="Proteomes" id="UP000248616"/>
    </source>
</evidence>
<dbReference type="InterPro" id="IPR036102">
    <property type="entry name" value="OsmC/Ohrsf"/>
</dbReference>
<proteinExistence type="inferred from homology"/>
<evidence type="ECO:0000313" key="2">
    <source>
        <dbReference type="EMBL" id="PZV38738.1"/>
    </source>
</evidence>
<dbReference type="AlphaFoldDB" id="A0A2W7CAN0"/>
<dbReference type="RefSeq" id="WP_111544151.1">
    <property type="nucleotide sequence ID" value="NZ_MZXV01000019.1"/>
</dbReference>
<reference evidence="3" key="1">
    <citation type="submission" date="2017-03" db="EMBL/GenBank/DDBJ databases">
        <authorList>
            <person name="Safronova V.I."/>
            <person name="Sazanova A.L."/>
            <person name="Chirak E.R."/>
        </authorList>
    </citation>
    <scope>NUCLEOTIDE SEQUENCE [LARGE SCALE GENOMIC DNA]</scope>
    <source>
        <strain evidence="3">Ach-343</strain>
    </source>
</reference>
<protein>
    <submittedName>
        <fullName evidence="2">Organic hydroperoxide resistance protein</fullName>
    </submittedName>
</protein>
<dbReference type="GO" id="GO:0006979">
    <property type="term" value="P:response to oxidative stress"/>
    <property type="evidence" value="ECO:0007669"/>
    <property type="project" value="InterPro"/>
</dbReference>
<dbReference type="InterPro" id="IPR015946">
    <property type="entry name" value="KH_dom-like_a/b"/>
</dbReference>
<gene>
    <name evidence="2" type="ORF">B5V02_10415</name>
</gene>
<dbReference type="Gene3D" id="3.30.300.20">
    <property type="match status" value="1"/>
</dbReference>
<dbReference type="SUPFAM" id="SSF82784">
    <property type="entry name" value="OsmC-like"/>
    <property type="match status" value="1"/>
</dbReference>
<dbReference type="PANTHER" id="PTHR33797:SF2">
    <property type="entry name" value="ORGANIC HYDROPEROXIDE RESISTANCE PROTEIN-LIKE"/>
    <property type="match status" value="1"/>
</dbReference>
<comment type="similarity">
    <text evidence="1">Belongs to the OsmC/Ohr family.</text>
</comment>
<dbReference type="InterPro" id="IPR019953">
    <property type="entry name" value="OHR"/>
</dbReference>
<accession>A0A2W7CAN0</accession>
<dbReference type="EMBL" id="MZXV01000019">
    <property type="protein sequence ID" value="PZV38738.1"/>
    <property type="molecule type" value="Genomic_DNA"/>
</dbReference>
<dbReference type="InterPro" id="IPR003718">
    <property type="entry name" value="OsmC/Ohr_fam"/>
</dbReference>
<dbReference type="Proteomes" id="UP000248616">
    <property type="component" value="Unassembled WGS sequence"/>
</dbReference>
<organism evidence="2 3">
    <name type="scientific">Mesorhizobium kowhaii</name>
    <dbReference type="NCBI Taxonomy" id="1300272"/>
    <lineage>
        <taxon>Bacteria</taxon>
        <taxon>Pseudomonadati</taxon>
        <taxon>Pseudomonadota</taxon>
        <taxon>Alphaproteobacteria</taxon>
        <taxon>Hyphomicrobiales</taxon>
        <taxon>Phyllobacteriaceae</taxon>
        <taxon>Mesorhizobium</taxon>
    </lineage>
</organism>
<dbReference type="Gene3D" id="2.20.25.10">
    <property type="match status" value="1"/>
</dbReference>
<comment type="caution">
    <text evidence="2">The sequence shown here is derived from an EMBL/GenBank/DDBJ whole genome shotgun (WGS) entry which is preliminary data.</text>
</comment>
<dbReference type="PANTHER" id="PTHR33797">
    <property type="entry name" value="ORGANIC HYDROPEROXIDE RESISTANCE PROTEIN-LIKE"/>
    <property type="match status" value="1"/>
</dbReference>